<dbReference type="RefSeq" id="XP_018390670.1">
    <property type="nucleotide sequence ID" value="XM_018531184.1"/>
</dbReference>
<evidence type="ECO:0000256" key="2">
    <source>
        <dbReference type="SAM" id="SignalP"/>
    </source>
</evidence>
<dbReference type="VEuPathDB" id="FungiDB:CC77DRAFT_308501"/>
<proteinExistence type="predicted"/>
<evidence type="ECO:0000313" key="4">
    <source>
        <dbReference type="Proteomes" id="UP000077248"/>
    </source>
</evidence>
<evidence type="ECO:0000313" key="3">
    <source>
        <dbReference type="EMBL" id="OAG25249.1"/>
    </source>
</evidence>
<keyword evidence="2" id="KW-0732">Signal</keyword>
<feature type="signal peptide" evidence="2">
    <location>
        <begin position="1"/>
        <end position="20"/>
    </location>
</feature>
<dbReference type="EMBL" id="KV441470">
    <property type="protein sequence ID" value="OAG25249.1"/>
    <property type="molecule type" value="Genomic_DNA"/>
</dbReference>
<dbReference type="KEGG" id="aalt:CC77DRAFT_308501"/>
<accession>A0A177E2N9</accession>
<evidence type="ECO:0000256" key="1">
    <source>
        <dbReference type="SAM" id="MobiDB-lite"/>
    </source>
</evidence>
<feature type="chain" id="PRO_5008060082" evidence="2">
    <location>
        <begin position="21"/>
        <end position="196"/>
    </location>
</feature>
<dbReference type="Proteomes" id="UP000077248">
    <property type="component" value="Unassembled WGS sequence"/>
</dbReference>
<name>A0A177E2N9_ALTAL</name>
<feature type="compositionally biased region" description="Basic and acidic residues" evidence="1">
    <location>
        <begin position="152"/>
        <end position="165"/>
    </location>
</feature>
<dbReference type="GeneID" id="29116778"/>
<dbReference type="AlphaFoldDB" id="A0A177E2N9"/>
<keyword evidence="4" id="KW-1185">Reference proteome</keyword>
<organism evidence="3 4">
    <name type="scientific">Alternaria alternata</name>
    <name type="common">Alternaria rot fungus</name>
    <name type="synonym">Torula alternata</name>
    <dbReference type="NCBI Taxonomy" id="5599"/>
    <lineage>
        <taxon>Eukaryota</taxon>
        <taxon>Fungi</taxon>
        <taxon>Dikarya</taxon>
        <taxon>Ascomycota</taxon>
        <taxon>Pezizomycotina</taxon>
        <taxon>Dothideomycetes</taxon>
        <taxon>Pleosporomycetidae</taxon>
        <taxon>Pleosporales</taxon>
        <taxon>Pleosporineae</taxon>
        <taxon>Pleosporaceae</taxon>
        <taxon>Alternaria</taxon>
        <taxon>Alternaria sect. Alternaria</taxon>
        <taxon>Alternaria alternata complex</taxon>
    </lineage>
</organism>
<protein>
    <submittedName>
        <fullName evidence="3">Uncharacterized protein</fullName>
    </submittedName>
</protein>
<reference evidence="3 4" key="1">
    <citation type="submission" date="2016-05" db="EMBL/GenBank/DDBJ databases">
        <title>Comparative analysis of secretome profiles of manganese(II)-oxidizing ascomycete fungi.</title>
        <authorList>
            <consortium name="DOE Joint Genome Institute"/>
            <person name="Zeiner C.A."/>
            <person name="Purvine S.O."/>
            <person name="Zink E.M."/>
            <person name="Wu S."/>
            <person name="Pasa-Tolic L."/>
            <person name="Chaput D.L."/>
            <person name="Haridas S."/>
            <person name="Grigoriev I.V."/>
            <person name="Santelli C.M."/>
            <person name="Hansel C.M."/>
        </authorList>
    </citation>
    <scope>NUCLEOTIDE SEQUENCE [LARGE SCALE GENOMIC DNA]</scope>
    <source>
        <strain evidence="3 4">SRC1lrK2f</strain>
    </source>
</reference>
<gene>
    <name evidence="3" type="ORF">CC77DRAFT_308501</name>
</gene>
<feature type="region of interest" description="Disordered" evidence="1">
    <location>
        <begin position="152"/>
        <end position="196"/>
    </location>
</feature>
<sequence>MLAFVLWIVILALALPQSNAATVTQSASTPTQLKKTPGFWHGFLNLPSLRPKPSTIDLPHLSSILIPGLTPMPMPTRTSSGRVVWITTTPGGGVTTVTSVITSVVMASLPPTTVTTWVQPSNAAKREEQLPGEVNEDSSFTLAITNLPEAVLKREDNTEDKKDDTSLSPNTKEATTLLRHRDNLSTPRLTRRTTKV</sequence>